<evidence type="ECO:0000313" key="3">
    <source>
        <dbReference type="Proteomes" id="UP001356095"/>
    </source>
</evidence>
<comment type="caution">
    <text evidence="2">The sequence shown here is derived from an EMBL/GenBank/DDBJ whole genome shotgun (WGS) entry which is preliminary data.</text>
</comment>
<dbReference type="EMBL" id="JAUZMY010000004">
    <property type="protein sequence ID" value="MEE2036768.1"/>
    <property type="molecule type" value="Genomic_DNA"/>
</dbReference>
<organism evidence="2 3">
    <name type="scientific">Nocardiopsis codii</name>
    <dbReference type="NCBI Taxonomy" id="3065942"/>
    <lineage>
        <taxon>Bacteria</taxon>
        <taxon>Bacillati</taxon>
        <taxon>Actinomycetota</taxon>
        <taxon>Actinomycetes</taxon>
        <taxon>Streptosporangiales</taxon>
        <taxon>Nocardiopsidaceae</taxon>
        <taxon>Nocardiopsis</taxon>
    </lineage>
</organism>
<dbReference type="Proteomes" id="UP001356095">
    <property type="component" value="Unassembled WGS sequence"/>
</dbReference>
<feature type="chain" id="PRO_5046984771" evidence="1">
    <location>
        <begin position="31"/>
        <end position="139"/>
    </location>
</feature>
<gene>
    <name evidence="2" type="ORF">Q8791_05965</name>
</gene>
<dbReference type="RefSeq" id="WP_330090565.1">
    <property type="nucleotide sequence ID" value="NZ_JAUZMY010000004.1"/>
</dbReference>
<keyword evidence="3" id="KW-1185">Reference proteome</keyword>
<name>A0ABU7K3G3_9ACTN</name>
<accession>A0ABU7K3G3</accession>
<evidence type="ECO:0000256" key="1">
    <source>
        <dbReference type="SAM" id="SignalP"/>
    </source>
</evidence>
<reference evidence="2 3" key="1">
    <citation type="submission" date="2023-08" db="EMBL/GenBank/DDBJ databases">
        <authorList>
            <person name="Girao M."/>
            <person name="Carvalho M.F."/>
        </authorList>
    </citation>
    <scope>NUCLEOTIDE SEQUENCE [LARGE SCALE GENOMIC DNA]</scope>
    <source>
        <strain evidence="2 3">CT-R113</strain>
    </source>
</reference>
<evidence type="ECO:0000313" key="2">
    <source>
        <dbReference type="EMBL" id="MEE2036768.1"/>
    </source>
</evidence>
<feature type="signal peptide" evidence="1">
    <location>
        <begin position="1"/>
        <end position="30"/>
    </location>
</feature>
<protein>
    <submittedName>
        <fullName evidence="2">Spore-associated protein A</fullName>
    </submittedName>
</protein>
<sequence length="139" mass="14264">MDKLRKLIATSALCAVAAAGSLMLAGPAQAAVAPYNGVCGTGYNVVNQADIGNKGTVYLTYNNSTGRNCAVTVRATPGAAVEMVVSVVRSGDNPANAATDAGYFTTYAGPVYLSAAGRCVDWYGYIDGTNEHRNNTNCG</sequence>
<proteinExistence type="predicted"/>
<keyword evidence="1" id="KW-0732">Signal</keyword>